<dbReference type="CDD" id="cd02005">
    <property type="entry name" value="TPP_PDC_IPDC"/>
    <property type="match status" value="1"/>
</dbReference>
<dbReference type="PANTHER" id="PTHR43452">
    <property type="entry name" value="PYRUVATE DECARBOXYLASE"/>
    <property type="match status" value="1"/>
</dbReference>
<dbReference type="GO" id="GO:0005634">
    <property type="term" value="C:nucleus"/>
    <property type="evidence" value="ECO:0007669"/>
    <property type="project" value="TreeGrafter"/>
</dbReference>
<dbReference type="InterPro" id="IPR029035">
    <property type="entry name" value="DHS-like_NAD/FAD-binding_dom"/>
</dbReference>
<keyword evidence="5 9" id="KW-0460">Magnesium</keyword>
<evidence type="ECO:0000256" key="10">
    <source>
        <dbReference type="RuleBase" id="RU362132"/>
    </source>
</evidence>
<dbReference type="FunFam" id="3.40.50.970:FF:000019">
    <property type="entry name" value="Pyruvate decarboxylase isozyme"/>
    <property type="match status" value="1"/>
</dbReference>
<feature type="binding site" evidence="8">
    <location>
        <position position="31"/>
    </location>
    <ligand>
        <name>pyruvate</name>
        <dbReference type="ChEBI" id="CHEBI:15361"/>
        <label>1</label>
        <note>substrate; ligand shared between two neighboring subunits</note>
    </ligand>
</feature>
<keyword evidence="14" id="KW-0670">Pyruvate</keyword>
<feature type="binding site" evidence="8">
    <location>
        <position position="481"/>
    </location>
    <ligand>
        <name>pyruvate</name>
        <dbReference type="ChEBI" id="CHEBI:15361"/>
        <label>1</label>
        <note>substrate; ligand shared between two neighboring subunits</note>
    </ligand>
</feature>
<feature type="binding site" evidence="9">
    <location>
        <position position="477"/>
    </location>
    <ligand>
        <name>Mg(2+)</name>
        <dbReference type="ChEBI" id="CHEBI:18420"/>
    </ligand>
</feature>
<name>A0A015LG33_RHIIW</name>
<comment type="similarity">
    <text evidence="2 10">Belongs to the TPP enzyme family.</text>
</comment>
<dbReference type="GO" id="GO:0004737">
    <property type="term" value="F:pyruvate decarboxylase activity"/>
    <property type="evidence" value="ECO:0007669"/>
    <property type="project" value="TreeGrafter"/>
</dbReference>
<dbReference type="InterPro" id="IPR012000">
    <property type="entry name" value="Thiamin_PyroP_enz_cen_dom"/>
</dbReference>
<dbReference type="GO" id="GO:0005829">
    <property type="term" value="C:cytosol"/>
    <property type="evidence" value="ECO:0007669"/>
    <property type="project" value="TreeGrafter"/>
</dbReference>
<comment type="caution">
    <text evidence="14">The sequence shown here is derived from an EMBL/GenBank/DDBJ whole genome shotgun (WGS) entry which is preliminary data.</text>
</comment>
<comment type="cofactor">
    <cofactor evidence="9">
        <name>Mg(2+)</name>
        <dbReference type="ChEBI" id="CHEBI:18420"/>
    </cofactor>
    <text evidence="9">Binds 1 Mg(2+) per subunit.</text>
</comment>
<dbReference type="InterPro" id="IPR047214">
    <property type="entry name" value="TPP_PDC_IPDC"/>
</dbReference>
<evidence type="ECO:0000256" key="8">
    <source>
        <dbReference type="PIRSR" id="PIRSR036565-1"/>
    </source>
</evidence>
<evidence type="ECO:0000259" key="11">
    <source>
        <dbReference type="Pfam" id="PF00205"/>
    </source>
</evidence>
<dbReference type="PANTHER" id="PTHR43452:SF30">
    <property type="entry name" value="PYRUVATE DECARBOXYLASE ISOZYME 1-RELATED"/>
    <property type="match status" value="1"/>
</dbReference>
<keyword evidence="7" id="KW-0456">Lyase</keyword>
<dbReference type="InterPro" id="IPR012110">
    <property type="entry name" value="PDC/IPDC-like"/>
</dbReference>
<dbReference type="Pfam" id="PF00205">
    <property type="entry name" value="TPP_enzyme_M"/>
    <property type="match status" value="1"/>
</dbReference>
<feature type="domain" description="Thiamine pyrophosphate enzyme central" evidence="11">
    <location>
        <begin position="205"/>
        <end position="320"/>
    </location>
</feature>
<evidence type="ECO:0000256" key="2">
    <source>
        <dbReference type="ARBA" id="ARBA00007812"/>
    </source>
</evidence>
<comment type="cofactor">
    <cofactor evidence="1">
        <name>thiamine diphosphate</name>
        <dbReference type="ChEBI" id="CHEBI:58937"/>
    </cofactor>
</comment>
<dbReference type="FunFam" id="3.40.50.970:FF:000024">
    <property type="entry name" value="Pyruvate decarboxylase isozyme"/>
    <property type="match status" value="1"/>
</dbReference>
<dbReference type="SMR" id="A0A015LG33"/>
<dbReference type="CDD" id="cd07038">
    <property type="entry name" value="TPP_PYR_PDC_IPDC_like"/>
    <property type="match status" value="1"/>
</dbReference>
<evidence type="ECO:0000256" key="5">
    <source>
        <dbReference type="ARBA" id="ARBA00022842"/>
    </source>
</evidence>
<feature type="binding site" evidence="9">
    <location>
        <position position="475"/>
    </location>
    <ligand>
        <name>Mg(2+)</name>
        <dbReference type="ChEBI" id="CHEBI:18420"/>
    </ligand>
</feature>
<evidence type="ECO:0000256" key="9">
    <source>
        <dbReference type="PIRSR" id="PIRSR036565-2"/>
    </source>
</evidence>
<dbReference type="GO" id="GO:0000949">
    <property type="term" value="P:aromatic amino acid family catabolic process to alcohol via Ehrlich pathway"/>
    <property type="evidence" value="ECO:0007669"/>
    <property type="project" value="TreeGrafter"/>
</dbReference>
<dbReference type="InterPro" id="IPR047213">
    <property type="entry name" value="TPP_PYR_PDC_IPDC-like"/>
</dbReference>
<dbReference type="PIRSF" id="PIRSF036565">
    <property type="entry name" value="Pyruvt_ip_decrb"/>
    <property type="match status" value="1"/>
</dbReference>
<feature type="binding site" evidence="9">
    <location>
        <position position="448"/>
    </location>
    <ligand>
        <name>Mg(2+)</name>
        <dbReference type="ChEBI" id="CHEBI:18420"/>
    </ligand>
</feature>
<dbReference type="Proteomes" id="UP000022910">
    <property type="component" value="Unassembled WGS sequence"/>
</dbReference>
<sequence length="572" mass="64166">MSKMTKMRIGEYLIKRLKQLGVKHLFGVPGDFNLKFLDLVEDDEGIEWIGGCNELNIGYAADGYARINKIGAVVTTFGVGELSVINAIAGSYAEMVPVVHIVGTPSTQSQADGAILHHTLGNGDFRIYMKMYEGITVAQTSLNQDNAKSEIDRVLRECYIKARPVYISLPTDVYNKDIDVAEDLSDDPLDLSYPENPREVEEAAISQIIEEIHKSKSTIILADVGTSRYSITKEFVNFAEKTGFRVFTSPMGKGVISENHPLFGGIYIGNVSEPHVQHGVEEADLIISIGSLKSDFNTGGFSYLVSAAKTIELRHDRVTVFYAVYENVSMRQILPKLTSRLERQPDLTQIESPYQSQPVMEELSSQQITHSWFWREIASKFLKPNDIIIAETGTSMFGLMDVRFPEGATFISQILYGSIGYSVGATLGATLAVKNGKTKRRVILFVGDGSFQVTVQEVSTMIRNNLDPIIFIINNDGYTIERLIHGLKRKYNDIQPWQYCKTLEYFSTTRKGRTIQVSTKKEFESCISQLSDSPFNEIQIIEIIMDKFDAPRSLLKTTENTYKEIPPEMQKK</sequence>
<dbReference type="OrthoDB" id="3970464at2759"/>
<dbReference type="GO" id="GO:0030976">
    <property type="term" value="F:thiamine pyrophosphate binding"/>
    <property type="evidence" value="ECO:0007669"/>
    <property type="project" value="InterPro"/>
</dbReference>
<dbReference type="InterPro" id="IPR011766">
    <property type="entry name" value="TPP_enzyme_TPP-bd"/>
</dbReference>
<dbReference type="OMA" id="IHGPEQR"/>
<keyword evidence="15" id="KW-1185">Reference proteome</keyword>
<evidence type="ECO:0000259" key="13">
    <source>
        <dbReference type="Pfam" id="PF02776"/>
    </source>
</evidence>
<proteinExistence type="inferred from homology"/>
<evidence type="ECO:0000256" key="6">
    <source>
        <dbReference type="ARBA" id="ARBA00023052"/>
    </source>
</evidence>
<dbReference type="SUPFAM" id="SSF52518">
    <property type="entry name" value="Thiamin diphosphate-binding fold (THDP-binding)"/>
    <property type="match status" value="2"/>
</dbReference>
<evidence type="ECO:0000256" key="3">
    <source>
        <dbReference type="ARBA" id="ARBA00022723"/>
    </source>
</evidence>
<protein>
    <submittedName>
        <fullName evidence="14">Indolepyruvate decarboxylase 1</fullName>
    </submittedName>
</protein>
<evidence type="ECO:0000259" key="12">
    <source>
        <dbReference type="Pfam" id="PF02775"/>
    </source>
</evidence>
<dbReference type="Gene3D" id="3.40.50.1220">
    <property type="entry name" value="TPP-binding domain"/>
    <property type="match status" value="1"/>
</dbReference>
<reference evidence="14 15" key="1">
    <citation type="submission" date="2014-02" db="EMBL/GenBank/DDBJ databases">
        <title>Single nucleus genome sequencing reveals high similarity among nuclei of an endomycorrhizal fungus.</title>
        <authorList>
            <person name="Lin K."/>
            <person name="Geurts R."/>
            <person name="Zhang Z."/>
            <person name="Limpens E."/>
            <person name="Saunders D.G."/>
            <person name="Mu D."/>
            <person name="Pang E."/>
            <person name="Cao H."/>
            <person name="Cha H."/>
            <person name="Lin T."/>
            <person name="Zhou Q."/>
            <person name="Shang Y."/>
            <person name="Li Y."/>
            <person name="Ivanov S."/>
            <person name="Sharma T."/>
            <person name="Velzen R.V."/>
            <person name="Ruijter N.D."/>
            <person name="Aanen D.K."/>
            <person name="Win J."/>
            <person name="Kamoun S."/>
            <person name="Bisseling T."/>
            <person name="Huang S."/>
        </authorList>
    </citation>
    <scope>NUCLEOTIDE SEQUENCE [LARGE SCALE GENOMIC DNA]</scope>
    <source>
        <strain evidence="15">DAOM197198w</strain>
    </source>
</reference>
<evidence type="ECO:0000256" key="4">
    <source>
        <dbReference type="ARBA" id="ARBA00022793"/>
    </source>
</evidence>
<organism evidence="14 15">
    <name type="scientific">Rhizophagus irregularis (strain DAOM 197198w)</name>
    <name type="common">Glomus intraradices</name>
    <dbReference type="NCBI Taxonomy" id="1432141"/>
    <lineage>
        <taxon>Eukaryota</taxon>
        <taxon>Fungi</taxon>
        <taxon>Fungi incertae sedis</taxon>
        <taxon>Mucoromycota</taxon>
        <taxon>Glomeromycotina</taxon>
        <taxon>Glomeromycetes</taxon>
        <taxon>Glomerales</taxon>
        <taxon>Glomeraceae</taxon>
        <taxon>Rhizophagus</taxon>
    </lineage>
</organism>
<evidence type="ECO:0000256" key="7">
    <source>
        <dbReference type="ARBA" id="ARBA00023239"/>
    </source>
</evidence>
<accession>A0A015LG33</accession>
<evidence type="ECO:0000313" key="14">
    <source>
        <dbReference type="EMBL" id="EXX53788.1"/>
    </source>
</evidence>
<feature type="domain" description="Thiamine pyrophosphate enzyme TPP-binding" evidence="12">
    <location>
        <begin position="402"/>
        <end position="525"/>
    </location>
</feature>
<evidence type="ECO:0000313" key="15">
    <source>
        <dbReference type="Proteomes" id="UP000022910"/>
    </source>
</evidence>
<feature type="binding site" evidence="8">
    <location>
        <position position="118"/>
    </location>
    <ligand>
        <name>pyruvate</name>
        <dbReference type="ChEBI" id="CHEBI:15361"/>
        <label>1</label>
        <note>substrate; ligand shared between two neighboring subunits</note>
    </ligand>
</feature>
<keyword evidence="3 9" id="KW-0479">Metal-binding</keyword>
<keyword evidence="6 10" id="KW-0786">Thiamine pyrophosphate</keyword>
<dbReference type="InterPro" id="IPR029061">
    <property type="entry name" value="THDP-binding"/>
</dbReference>
<dbReference type="STRING" id="1432141.A0A015LG33"/>
<gene>
    <name evidence="14" type="ORF">RirG_240640</name>
</gene>
<dbReference type="Pfam" id="PF02775">
    <property type="entry name" value="TPP_enzyme_C"/>
    <property type="match status" value="1"/>
</dbReference>
<keyword evidence="4" id="KW-0210">Decarboxylase</keyword>
<dbReference type="HOGENOM" id="CLU_013748_0_2_1"/>
<dbReference type="EMBL" id="JEMT01028760">
    <property type="protein sequence ID" value="EXX53788.1"/>
    <property type="molecule type" value="Genomic_DNA"/>
</dbReference>
<evidence type="ECO:0000256" key="1">
    <source>
        <dbReference type="ARBA" id="ARBA00001964"/>
    </source>
</evidence>
<dbReference type="Gene3D" id="3.40.50.970">
    <property type="match status" value="2"/>
</dbReference>
<feature type="binding site" evidence="8">
    <location>
        <position position="159"/>
    </location>
    <ligand>
        <name>pyruvate</name>
        <dbReference type="ChEBI" id="CHEBI:15361"/>
        <label>2</label>
        <note>allosteric activator</note>
    </ligand>
</feature>
<dbReference type="Pfam" id="PF02776">
    <property type="entry name" value="TPP_enzyme_N"/>
    <property type="match status" value="1"/>
</dbReference>
<dbReference type="SUPFAM" id="SSF52467">
    <property type="entry name" value="DHS-like NAD/FAD-binding domain"/>
    <property type="match status" value="1"/>
</dbReference>
<dbReference type="GO" id="GO:0000287">
    <property type="term" value="F:magnesium ion binding"/>
    <property type="evidence" value="ECO:0007669"/>
    <property type="project" value="InterPro"/>
</dbReference>
<dbReference type="AlphaFoldDB" id="A0A015LG33"/>
<feature type="domain" description="Thiamine pyrophosphate enzyme N-terminal TPP-binding" evidence="13">
    <location>
        <begin position="7"/>
        <end position="117"/>
    </location>
</feature>
<dbReference type="InterPro" id="IPR012001">
    <property type="entry name" value="Thiamin_PyroP_enz_TPP-bd_dom"/>
</dbReference>